<feature type="compositionally biased region" description="Polar residues" evidence="1">
    <location>
        <begin position="1"/>
        <end position="16"/>
    </location>
</feature>
<feature type="compositionally biased region" description="Polar residues" evidence="1">
    <location>
        <begin position="23"/>
        <end position="40"/>
    </location>
</feature>
<gene>
    <name evidence="2" type="ORF">PoB_000537700</name>
</gene>
<dbReference type="AlphaFoldDB" id="A0AAV3Y7W6"/>
<protein>
    <submittedName>
        <fullName evidence="2">Uncharacterized protein</fullName>
    </submittedName>
</protein>
<evidence type="ECO:0000313" key="2">
    <source>
        <dbReference type="EMBL" id="GFN78871.1"/>
    </source>
</evidence>
<dbReference type="Proteomes" id="UP000735302">
    <property type="component" value="Unassembled WGS sequence"/>
</dbReference>
<sequence length="107" mass="11741">MQTDSNYNTSAPQTLSSRDHDSNQNFRSLETVPNSSSAAIPSICQSHDSSIFIPNEDAHIDSTNIADESQLSSAVSKGAEVTELNKEREWPEEEGNLTDLSFLCRGH</sequence>
<feature type="region of interest" description="Disordered" evidence="1">
    <location>
        <begin position="1"/>
        <end position="40"/>
    </location>
</feature>
<accession>A0AAV3Y7W6</accession>
<evidence type="ECO:0000313" key="3">
    <source>
        <dbReference type="Proteomes" id="UP000735302"/>
    </source>
</evidence>
<proteinExistence type="predicted"/>
<keyword evidence="3" id="KW-1185">Reference proteome</keyword>
<evidence type="ECO:0000256" key="1">
    <source>
        <dbReference type="SAM" id="MobiDB-lite"/>
    </source>
</evidence>
<organism evidence="2 3">
    <name type="scientific">Plakobranchus ocellatus</name>
    <dbReference type="NCBI Taxonomy" id="259542"/>
    <lineage>
        <taxon>Eukaryota</taxon>
        <taxon>Metazoa</taxon>
        <taxon>Spiralia</taxon>
        <taxon>Lophotrochozoa</taxon>
        <taxon>Mollusca</taxon>
        <taxon>Gastropoda</taxon>
        <taxon>Heterobranchia</taxon>
        <taxon>Euthyneura</taxon>
        <taxon>Panpulmonata</taxon>
        <taxon>Sacoglossa</taxon>
        <taxon>Placobranchoidea</taxon>
        <taxon>Plakobranchidae</taxon>
        <taxon>Plakobranchus</taxon>
    </lineage>
</organism>
<comment type="caution">
    <text evidence="2">The sequence shown here is derived from an EMBL/GenBank/DDBJ whole genome shotgun (WGS) entry which is preliminary data.</text>
</comment>
<dbReference type="EMBL" id="BLXT01000617">
    <property type="protein sequence ID" value="GFN78871.1"/>
    <property type="molecule type" value="Genomic_DNA"/>
</dbReference>
<reference evidence="2 3" key="1">
    <citation type="journal article" date="2021" name="Elife">
        <title>Chloroplast acquisition without the gene transfer in kleptoplastic sea slugs, Plakobranchus ocellatus.</title>
        <authorList>
            <person name="Maeda T."/>
            <person name="Takahashi S."/>
            <person name="Yoshida T."/>
            <person name="Shimamura S."/>
            <person name="Takaki Y."/>
            <person name="Nagai Y."/>
            <person name="Toyoda A."/>
            <person name="Suzuki Y."/>
            <person name="Arimoto A."/>
            <person name="Ishii H."/>
            <person name="Satoh N."/>
            <person name="Nishiyama T."/>
            <person name="Hasebe M."/>
            <person name="Maruyama T."/>
            <person name="Minagawa J."/>
            <person name="Obokata J."/>
            <person name="Shigenobu S."/>
        </authorList>
    </citation>
    <scope>NUCLEOTIDE SEQUENCE [LARGE SCALE GENOMIC DNA]</scope>
</reference>
<name>A0AAV3Y7W6_9GAST</name>